<dbReference type="EMBL" id="JBIAQY010000014">
    <property type="protein sequence ID" value="MFF3572539.1"/>
    <property type="molecule type" value="Genomic_DNA"/>
</dbReference>
<dbReference type="PROSITE" id="PS50850">
    <property type="entry name" value="MFS"/>
    <property type="match status" value="1"/>
</dbReference>
<accession>A0ABW6SBH4</accession>
<dbReference type="Gene3D" id="1.20.1250.20">
    <property type="entry name" value="MFS general substrate transporter like domains"/>
    <property type="match status" value="2"/>
</dbReference>
<evidence type="ECO:0000256" key="2">
    <source>
        <dbReference type="ARBA" id="ARBA00008335"/>
    </source>
</evidence>
<feature type="transmembrane region" description="Helical" evidence="8">
    <location>
        <begin position="176"/>
        <end position="204"/>
    </location>
</feature>
<gene>
    <name evidence="10" type="ORF">ACFYXQ_32700</name>
</gene>
<feature type="transmembrane region" description="Helical" evidence="8">
    <location>
        <begin position="23"/>
        <end position="45"/>
    </location>
</feature>
<feature type="transmembrane region" description="Helical" evidence="8">
    <location>
        <begin position="256"/>
        <end position="280"/>
    </location>
</feature>
<evidence type="ECO:0000313" key="10">
    <source>
        <dbReference type="EMBL" id="MFF3572539.1"/>
    </source>
</evidence>
<keyword evidence="6 8" id="KW-1133">Transmembrane helix</keyword>
<feature type="transmembrane region" description="Helical" evidence="8">
    <location>
        <begin position="350"/>
        <end position="373"/>
    </location>
</feature>
<organism evidence="10 11">
    <name type="scientific">Nocardia jiangxiensis</name>
    <dbReference type="NCBI Taxonomy" id="282685"/>
    <lineage>
        <taxon>Bacteria</taxon>
        <taxon>Bacillati</taxon>
        <taxon>Actinomycetota</taxon>
        <taxon>Actinomycetes</taxon>
        <taxon>Mycobacteriales</taxon>
        <taxon>Nocardiaceae</taxon>
        <taxon>Nocardia</taxon>
    </lineage>
</organism>
<feature type="domain" description="Major facilitator superfamily (MFS) profile" evidence="9">
    <location>
        <begin position="23"/>
        <end position="401"/>
    </location>
</feature>
<dbReference type="CDD" id="cd17324">
    <property type="entry name" value="MFS_NepI_like"/>
    <property type="match status" value="1"/>
</dbReference>
<dbReference type="InterPro" id="IPR020846">
    <property type="entry name" value="MFS_dom"/>
</dbReference>
<sequence>MRSTPPQPTALRHLHGTSGFRRITLALFASGLATFTTLYCVQALLPALSTQFRLTPAASSLAVSLGTAGLAVGVIPLTALSGVVGRTSMMTASLFAAAVLGIAQAFSPSFAILLVLRALQGLALAGLQATAMSYLAEEIDRRSLGFAMGLYIAGNGIGGMAGRLIASFVLDLSNWRWALAVVGVLALLCAVVFRINIVPSANFVPSPPRVRHLAGAVGRSFTDSGLIRLFACGFLLMGCFVTVYNYLGFRLLSPPFALAPVIVGLIFVVYLAGSVSSTVAGRLVDVLGRPRMLPVTALITLAGVALMFPSNIVFVVIGLIVTTAGFFAAHSVASGWVGPRAATLNVQGPAVYLFCYYLGSSVGGSLGGLAYGAHGWSGVTIYVGALVLGVLILAFTLRKLPQAQPRQFASSEAVQRS</sequence>
<evidence type="ECO:0000256" key="6">
    <source>
        <dbReference type="ARBA" id="ARBA00022989"/>
    </source>
</evidence>
<feature type="transmembrane region" description="Helical" evidence="8">
    <location>
        <begin position="225"/>
        <end position="244"/>
    </location>
</feature>
<protein>
    <submittedName>
        <fullName evidence="10">MFS transporter</fullName>
    </submittedName>
</protein>
<dbReference type="PANTHER" id="PTHR43271">
    <property type="entry name" value="BLL2771 PROTEIN"/>
    <property type="match status" value="1"/>
</dbReference>
<feature type="transmembrane region" description="Helical" evidence="8">
    <location>
        <begin position="57"/>
        <end position="80"/>
    </location>
</feature>
<dbReference type="Proteomes" id="UP001601992">
    <property type="component" value="Unassembled WGS sequence"/>
</dbReference>
<evidence type="ECO:0000256" key="5">
    <source>
        <dbReference type="ARBA" id="ARBA00022692"/>
    </source>
</evidence>
<keyword evidence="3" id="KW-0813">Transport</keyword>
<evidence type="ECO:0000256" key="7">
    <source>
        <dbReference type="ARBA" id="ARBA00023136"/>
    </source>
</evidence>
<feature type="transmembrane region" description="Helical" evidence="8">
    <location>
        <begin position="292"/>
        <end position="308"/>
    </location>
</feature>
<comment type="subcellular location">
    <subcellularLocation>
        <location evidence="1">Cell membrane</location>
        <topology evidence="1">Multi-pass membrane protein</topology>
    </subcellularLocation>
</comment>
<dbReference type="InterPro" id="IPR011701">
    <property type="entry name" value="MFS"/>
</dbReference>
<keyword evidence="4" id="KW-1003">Cell membrane</keyword>
<dbReference type="SUPFAM" id="SSF103473">
    <property type="entry name" value="MFS general substrate transporter"/>
    <property type="match status" value="1"/>
</dbReference>
<keyword evidence="11" id="KW-1185">Reference proteome</keyword>
<feature type="transmembrane region" description="Helical" evidence="8">
    <location>
        <begin position="314"/>
        <end position="338"/>
    </location>
</feature>
<evidence type="ECO:0000256" key="4">
    <source>
        <dbReference type="ARBA" id="ARBA00022475"/>
    </source>
</evidence>
<comment type="similarity">
    <text evidence="2">Belongs to the major facilitator superfamily.</text>
</comment>
<dbReference type="InterPro" id="IPR036259">
    <property type="entry name" value="MFS_trans_sf"/>
</dbReference>
<dbReference type="Pfam" id="PF07690">
    <property type="entry name" value="MFS_1"/>
    <property type="match status" value="1"/>
</dbReference>
<evidence type="ECO:0000259" key="9">
    <source>
        <dbReference type="PROSITE" id="PS50850"/>
    </source>
</evidence>
<name>A0ABW6SBH4_9NOCA</name>
<keyword evidence="7 8" id="KW-0472">Membrane</keyword>
<proteinExistence type="inferred from homology"/>
<feature type="transmembrane region" description="Helical" evidence="8">
    <location>
        <begin position="148"/>
        <end position="170"/>
    </location>
</feature>
<feature type="transmembrane region" description="Helical" evidence="8">
    <location>
        <begin position="379"/>
        <end position="397"/>
    </location>
</feature>
<evidence type="ECO:0000313" key="11">
    <source>
        <dbReference type="Proteomes" id="UP001601992"/>
    </source>
</evidence>
<dbReference type="RefSeq" id="WP_040832271.1">
    <property type="nucleotide sequence ID" value="NZ_JBIAQY010000014.1"/>
</dbReference>
<evidence type="ECO:0000256" key="8">
    <source>
        <dbReference type="SAM" id="Phobius"/>
    </source>
</evidence>
<feature type="transmembrane region" description="Helical" evidence="8">
    <location>
        <begin position="92"/>
        <end position="112"/>
    </location>
</feature>
<comment type="caution">
    <text evidence="10">The sequence shown here is derived from an EMBL/GenBank/DDBJ whole genome shotgun (WGS) entry which is preliminary data.</text>
</comment>
<evidence type="ECO:0000256" key="1">
    <source>
        <dbReference type="ARBA" id="ARBA00004651"/>
    </source>
</evidence>
<reference evidence="10 11" key="1">
    <citation type="submission" date="2024-10" db="EMBL/GenBank/DDBJ databases">
        <title>The Natural Products Discovery Center: Release of the First 8490 Sequenced Strains for Exploring Actinobacteria Biosynthetic Diversity.</title>
        <authorList>
            <person name="Kalkreuter E."/>
            <person name="Kautsar S.A."/>
            <person name="Yang D."/>
            <person name="Bader C.D."/>
            <person name="Teijaro C.N."/>
            <person name="Fluegel L."/>
            <person name="Davis C.M."/>
            <person name="Simpson J.R."/>
            <person name="Lauterbach L."/>
            <person name="Steele A.D."/>
            <person name="Gui C."/>
            <person name="Meng S."/>
            <person name="Li G."/>
            <person name="Viehrig K."/>
            <person name="Ye F."/>
            <person name="Su P."/>
            <person name="Kiefer A.F."/>
            <person name="Nichols A."/>
            <person name="Cepeda A.J."/>
            <person name="Yan W."/>
            <person name="Fan B."/>
            <person name="Jiang Y."/>
            <person name="Adhikari A."/>
            <person name="Zheng C.-J."/>
            <person name="Schuster L."/>
            <person name="Cowan T.M."/>
            <person name="Smanski M.J."/>
            <person name="Chevrette M.G."/>
            <person name="De Carvalho L.P.S."/>
            <person name="Shen B."/>
        </authorList>
    </citation>
    <scope>NUCLEOTIDE SEQUENCE [LARGE SCALE GENOMIC DNA]</scope>
    <source>
        <strain evidence="10 11">NPDC002593</strain>
    </source>
</reference>
<evidence type="ECO:0000256" key="3">
    <source>
        <dbReference type="ARBA" id="ARBA00022448"/>
    </source>
</evidence>
<keyword evidence="5 8" id="KW-0812">Transmembrane</keyword>
<dbReference type="PANTHER" id="PTHR43271:SF1">
    <property type="entry name" value="INNER MEMBRANE TRANSPORT PROTEIN YNFM"/>
    <property type="match status" value="1"/>
</dbReference>